<reference evidence="2" key="1">
    <citation type="journal article" date="2010" name="Science">
        <title>Signatures of adaptation to obligate biotrophy in the Hyaloperonospora arabidopsidis genome.</title>
        <authorList>
            <person name="Baxter L."/>
            <person name="Tripathy S."/>
            <person name="Ishaque N."/>
            <person name="Boot N."/>
            <person name="Cabral A."/>
            <person name="Kemen E."/>
            <person name="Thines M."/>
            <person name="Ah-Fong A."/>
            <person name="Anderson R."/>
            <person name="Badejoko W."/>
            <person name="Bittner-Eddy P."/>
            <person name="Boore J.L."/>
            <person name="Chibucos M.C."/>
            <person name="Coates M."/>
            <person name="Dehal P."/>
            <person name="Delehaunty K."/>
            <person name="Dong S."/>
            <person name="Downton P."/>
            <person name="Dumas B."/>
            <person name="Fabro G."/>
            <person name="Fronick C."/>
            <person name="Fuerstenberg S.I."/>
            <person name="Fulton L."/>
            <person name="Gaulin E."/>
            <person name="Govers F."/>
            <person name="Hughes L."/>
            <person name="Humphray S."/>
            <person name="Jiang R.H."/>
            <person name="Judelson H."/>
            <person name="Kamoun S."/>
            <person name="Kyung K."/>
            <person name="Meijer H."/>
            <person name="Minx P."/>
            <person name="Morris P."/>
            <person name="Nelson J."/>
            <person name="Phuntumart V."/>
            <person name="Qutob D."/>
            <person name="Rehmany A."/>
            <person name="Rougon-Cardoso A."/>
            <person name="Ryden P."/>
            <person name="Torto-Alalibo T."/>
            <person name="Studholme D."/>
            <person name="Wang Y."/>
            <person name="Win J."/>
            <person name="Wood J."/>
            <person name="Clifton S.W."/>
            <person name="Rogers J."/>
            <person name="Van den Ackerveken G."/>
            <person name="Jones J.D."/>
            <person name="McDowell J.M."/>
            <person name="Beynon J."/>
            <person name="Tyler B.M."/>
        </authorList>
    </citation>
    <scope>NUCLEOTIDE SEQUENCE [LARGE SCALE GENOMIC DNA]</scope>
    <source>
        <strain evidence="2">Emoy2</strain>
    </source>
</reference>
<dbReference type="AlphaFoldDB" id="M4BCG1"/>
<evidence type="ECO:0000313" key="2">
    <source>
        <dbReference type="Proteomes" id="UP000011713"/>
    </source>
</evidence>
<name>M4BCG1_HYAAE</name>
<dbReference type="Proteomes" id="UP000011713">
    <property type="component" value="Unassembled WGS sequence"/>
</dbReference>
<dbReference type="EMBL" id="JH598126">
    <property type="status" value="NOT_ANNOTATED_CDS"/>
    <property type="molecule type" value="Genomic_DNA"/>
</dbReference>
<dbReference type="SUPFAM" id="SSF140860">
    <property type="entry name" value="Pseudo ankyrin repeat-like"/>
    <property type="match status" value="1"/>
</dbReference>
<dbReference type="VEuPathDB" id="FungiDB:HpaG803977"/>
<keyword evidence="2" id="KW-1185">Reference proteome</keyword>
<reference evidence="1" key="2">
    <citation type="submission" date="2015-06" db="UniProtKB">
        <authorList>
            <consortium name="EnsemblProtists"/>
        </authorList>
    </citation>
    <scope>IDENTIFICATION</scope>
    <source>
        <strain evidence="1">Emoy2</strain>
    </source>
</reference>
<dbReference type="Gene3D" id="1.25.40.20">
    <property type="entry name" value="Ankyrin repeat-containing domain"/>
    <property type="match status" value="1"/>
</dbReference>
<dbReference type="InterPro" id="IPR036770">
    <property type="entry name" value="Ankyrin_rpt-contain_sf"/>
</dbReference>
<sequence>MMWENHHEVGYWGGIELCGAIRNRHFQVVEWLQTHVSIQLECTRYIVNKAAAHGNLEIVKWLYESFDVALDDAVKKAALNCEWKVVRWILDMASDLMWIPHFVVTLSIQVHQRAATWKFLSSSLIVALRNILSLSSEKRLQEVTCTLSSGCTKRRGLQMLALDSSTLPEWVIWRC</sequence>
<dbReference type="PANTHER" id="PTHR46586:SF3">
    <property type="entry name" value="ANKYRIN REPEAT-CONTAINING PROTEIN"/>
    <property type="match status" value="1"/>
</dbReference>
<organism evidence="1 2">
    <name type="scientific">Hyaloperonospora arabidopsidis (strain Emoy2)</name>
    <name type="common">Downy mildew agent</name>
    <name type="synonym">Peronospora arabidopsidis</name>
    <dbReference type="NCBI Taxonomy" id="559515"/>
    <lineage>
        <taxon>Eukaryota</taxon>
        <taxon>Sar</taxon>
        <taxon>Stramenopiles</taxon>
        <taxon>Oomycota</taxon>
        <taxon>Peronosporomycetes</taxon>
        <taxon>Peronosporales</taxon>
        <taxon>Peronosporaceae</taxon>
        <taxon>Hyaloperonospora</taxon>
    </lineage>
</organism>
<dbReference type="InterPro" id="IPR052050">
    <property type="entry name" value="SecEffector_AnkRepeat"/>
</dbReference>
<dbReference type="EnsemblProtists" id="HpaT803977">
    <property type="protein sequence ID" value="HpaP803977"/>
    <property type="gene ID" value="HpaG803977"/>
</dbReference>
<proteinExistence type="predicted"/>
<accession>M4BCG1</accession>
<protein>
    <submittedName>
        <fullName evidence="1">Uncharacterized protein</fullName>
    </submittedName>
</protein>
<dbReference type="PANTHER" id="PTHR46586">
    <property type="entry name" value="ANKYRIN REPEAT-CONTAINING PROTEIN"/>
    <property type="match status" value="1"/>
</dbReference>
<evidence type="ECO:0000313" key="1">
    <source>
        <dbReference type="EnsemblProtists" id="HpaP803977"/>
    </source>
</evidence>
<dbReference type="InParanoid" id="M4BCG1"/>
<dbReference type="HOGENOM" id="CLU_1535415_0_0_1"/>